<evidence type="ECO:0000313" key="2">
    <source>
        <dbReference type="WBParaSite" id="SSTP_0000642200.1"/>
    </source>
</evidence>
<accession>A0A0K0EA95</accession>
<evidence type="ECO:0000256" key="1">
    <source>
        <dbReference type="SAM" id="SignalP"/>
    </source>
</evidence>
<feature type="signal peptide" evidence="1">
    <location>
        <begin position="1"/>
        <end position="26"/>
    </location>
</feature>
<reference evidence="2" key="1">
    <citation type="submission" date="2015-08" db="UniProtKB">
        <authorList>
            <consortium name="WormBaseParasite"/>
        </authorList>
    </citation>
    <scope>IDENTIFICATION</scope>
</reference>
<name>A0A0K0EA95_STRER</name>
<organism evidence="2">
    <name type="scientific">Strongyloides stercoralis</name>
    <name type="common">Threadworm</name>
    <dbReference type="NCBI Taxonomy" id="6248"/>
    <lineage>
        <taxon>Eukaryota</taxon>
        <taxon>Metazoa</taxon>
        <taxon>Ecdysozoa</taxon>
        <taxon>Nematoda</taxon>
        <taxon>Chromadorea</taxon>
        <taxon>Rhabditida</taxon>
        <taxon>Tylenchina</taxon>
        <taxon>Panagrolaimomorpha</taxon>
        <taxon>Strongyloidoidea</taxon>
        <taxon>Strongyloididae</taxon>
        <taxon>Strongyloides</taxon>
    </lineage>
</organism>
<protein>
    <submittedName>
        <fullName evidence="2">Uncharacterized protein</fullName>
    </submittedName>
</protein>
<dbReference type="AlphaFoldDB" id="A0A0K0EA95"/>
<sequence>MLSIKIILFSTLVLLVSLSLIKIGESFLYLNENQNEQIRLKRAVKVSTGSTENLAYRLYNISNNKNKDKAPKRRMEQFGRK</sequence>
<keyword evidence="1" id="KW-0732">Signal</keyword>
<feature type="chain" id="PRO_5005327736" evidence="1">
    <location>
        <begin position="27"/>
        <end position="81"/>
    </location>
</feature>
<proteinExistence type="predicted"/>
<dbReference type="WBParaSite" id="SSTP_0000642200.1">
    <property type="protein sequence ID" value="SSTP_0000642200.1"/>
    <property type="gene ID" value="SSTP_0000642200"/>
</dbReference>